<evidence type="ECO:0000256" key="2">
    <source>
        <dbReference type="ARBA" id="ARBA00010742"/>
    </source>
</evidence>
<dbReference type="Pfam" id="PF09084">
    <property type="entry name" value="NMT1"/>
    <property type="match status" value="1"/>
</dbReference>
<dbReference type="SUPFAM" id="SSF53850">
    <property type="entry name" value="Periplasmic binding protein-like II"/>
    <property type="match status" value="1"/>
</dbReference>
<dbReference type="PANTHER" id="PTHR30024">
    <property type="entry name" value="ALIPHATIC SULFONATES-BINDING PROTEIN-RELATED"/>
    <property type="match status" value="1"/>
</dbReference>
<keyword evidence="3 4" id="KW-0732">Signal</keyword>
<dbReference type="OrthoDB" id="9815602at2"/>
<dbReference type="PANTHER" id="PTHR30024:SF47">
    <property type="entry name" value="TAURINE-BINDING PERIPLASMIC PROTEIN"/>
    <property type="match status" value="1"/>
</dbReference>
<evidence type="ECO:0000259" key="5">
    <source>
        <dbReference type="Pfam" id="PF09084"/>
    </source>
</evidence>
<dbReference type="InterPro" id="IPR015168">
    <property type="entry name" value="SsuA/THI5"/>
</dbReference>
<dbReference type="Gene3D" id="3.40.190.10">
    <property type="entry name" value="Periplasmic binding protein-like II"/>
    <property type="match status" value="2"/>
</dbReference>
<evidence type="ECO:0000256" key="4">
    <source>
        <dbReference type="SAM" id="SignalP"/>
    </source>
</evidence>
<dbReference type="GO" id="GO:0042597">
    <property type="term" value="C:periplasmic space"/>
    <property type="evidence" value="ECO:0007669"/>
    <property type="project" value="UniProtKB-SubCell"/>
</dbReference>
<dbReference type="GeneID" id="95774129"/>
<feature type="chain" id="PRO_5025393206" evidence="4">
    <location>
        <begin position="27"/>
        <end position="322"/>
    </location>
</feature>
<evidence type="ECO:0000313" key="7">
    <source>
        <dbReference type="Proteomes" id="UP000305131"/>
    </source>
</evidence>
<gene>
    <name evidence="6" type="ORF">FBQ73_11755</name>
</gene>
<sequence>MNRRESLKLLAGAASAALLPAGRVSAAAAPVRITLPSPGSAGSVWQPLVSRLGIAETLGLNLEWIVADPGKMQTQLAAGALDVGVYGSVGLSTIINKGSDIVLFGPALDNNTRWVVRGDSPFKTPKDLAGKTVASTPETSETYQQAKIAASLAGLDFNDLKIVFGSPLANLALFERGDVEAILTLEPTATRLVARGARDLARVADEWERGTGLKGAPILVGLAASRPWLDANRETAAKVSKLFVTVNSAIRENPRLLVDVAREIGIKPDETEALALLPGRARESYATAWDEEVFKVIDKQIEVAVKLGLLKQAPAGKIYVKV</sequence>
<dbReference type="EMBL" id="VAUP01000022">
    <property type="protein sequence ID" value="TLX43290.1"/>
    <property type="molecule type" value="Genomic_DNA"/>
</dbReference>
<feature type="domain" description="SsuA/THI5-like" evidence="5">
    <location>
        <begin position="59"/>
        <end position="183"/>
    </location>
</feature>
<evidence type="ECO:0000256" key="3">
    <source>
        <dbReference type="ARBA" id="ARBA00022729"/>
    </source>
</evidence>
<comment type="similarity">
    <text evidence="2">Belongs to the bacterial solute-binding protein SsuA/TauA family.</text>
</comment>
<proteinExistence type="inferred from homology"/>
<comment type="subcellular location">
    <subcellularLocation>
        <location evidence="1">Periplasm</location>
    </subcellularLocation>
</comment>
<feature type="signal peptide" evidence="4">
    <location>
        <begin position="1"/>
        <end position="26"/>
    </location>
</feature>
<comment type="caution">
    <text evidence="6">The sequence shown here is derived from an EMBL/GenBank/DDBJ whole genome shotgun (WGS) entry which is preliminary data.</text>
</comment>
<evidence type="ECO:0000313" key="6">
    <source>
        <dbReference type="EMBL" id="TLX43290.1"/>
    </source>
</evidence>
<dbReference type="RefSeq" id="WP_138399644.1">
    <property type="nucleotide sequence ID" value="NZ_JBAFVI010000002.1"/>
</dbReference>
<name>A0A6C1KGG7_XANAU</name>
<evidence type="ECO:0000256" key="1">
    <source>
        <dbReference type="ARBA" id="ARBA00004418"/>
    </source>
</evidence>
<accession>A0A6C1KGG7</accession>
<dbReference type="Proteomes" id="UP000305131">
    <property type="component" value="Unassembled WGS sequence"/>
</dbReference>
<reference evidence="6 7" key="1">
    <citation type="submission" date="2019-05" db="EMBL/GenBank/DDBJ databases">
        <authorList>
            <person name="Zhou X."/>
        </authorList>
    </citation>
    <scope>NUCLEOTIDE SEQUENCE [LARGE SCALE GENOMIC DNA]</scope>
    <source>
        <strain evidence="6 7">DSM 432</strain>
    </source>
</reference>
<organism evidence="6 7">
    <name type="scientific">Xanthobacter autotrophicus</name>
    <dbReference type="NCBI Taxonomy" id="280"/>
    <lineage>
        <taxon>Bacteria</taxon>
        <taxon>Pseudomonadati</taxon>
        <taxon>Pseudomonadota</taxon>
        <taxon>Alphaproteobacteria</taxon>
        <taxon>Hyphomicrobiales</taxon>
        <taxon>Xanthobacteraceae</taxon>
        <taxon>Xanthobacter</taxon>
    </lineage>
</organism>
<dbReference type="AlphaFoldDB" id="A0A6C1KGG7"/>
<protein>
    <submittedName>
        <fullName evidence="6">ABC transporter substrate-binding protein</fullName>
    </submittedName>
</protein>